<evidence type="ECO:0000313" key="1">
    <source>
        <dbReference type="EMBL" id="VDG71788.1"/>
    </source>
</evidence>
<accession>A0ABY6STD9</accession>
<name>A0ABY6STD9_9CLOT</name>
<organism evidence="1 2">
    <name type="scientific">Clostridium carnis</name>
    <dbReference type="NCBI Taxonomy" id="1530"/>
    <lineage>
        <taxon>Bacteria</taxon>
        <taxon>Bacillati</taxon>
        <taxon>Bacillota</taxon>
        <taxon>Clostridia</taxon>
        <taxon>Eubacteriales</taxon>
        <taxon>Clostridiaceae</taxon>
        <taxon>Clostridium</taxon>
    </lineage>
</organism>
<comment type="caution">
    <text evidence="1">The sequence shown here is derived from an EMBL/GenBank/DDBJ whole genome shotgun (WGS) entry which is preliminary data.</text>
</comment>
<reference evidence="1 2" key="1">
    <citation type="submission" date="2018-11" db="EMBL/GenBank/DDBJ databases">
        <authorList>
            <consortium name="Pathogen Informatics"/>
        </authorList>
    </citation>
    <scope>NUCLEOTIDE SEQUENCE [LARGE SCALE GENOMIC DNA]</scope>
    <source>
        <strain evidence="1 2">NCTC10913</strain>
    </source>
</reference>
<protein>
    <submittedName>
        <fullName evidence="1">Uncharacterized protein</fullName>
    </submittedName>
</protein>
<dbReference type="EMBL" id="UYIN01000008">
    <property type="protein sequence ID" value="VDG71788.1"/>
    <property type="molecule type" value="Genomic_DNA"/>
</dbReference>
<dbReference type="Proteomes" id="UP000277570">
    <property type="component" value="Unassembled WGS sequence"/>
</dbReference>
<sequence length="62" mass="7332">MGRIIQAIYNVADRRQAARIQHKVQKKREQGSNKNFRELIEEELQKELSIDPIEKGENYGTY</sequence>
<evidence type="ECO:0000313" key="2">
    <source>
        <dbReference type="Proteomes" id="UP000277570"/>
    </source>
</evidence>
<gene>
    <name evidence="1" type="ORF">NCTC10913_02133</name>
</gene>
<dbReference type="RefSeq" id="WP_125148642.1">
    <property type="nucleotide sequence ID" value="NZ_UYIN01000008.1"/>
</dbReference>
<proteinExistence type="predicted"/>
<keyword evidence="2" id="KW-1185">Reference proteome</keyword>